<accession>A0A197K2V0</accession>
<gene>
    <name evidence="2" type="ORF">K457DRAFT_124724</name>
</gene>
<evidence type="ECO:0000313" key="2">
    <source>
        <dbReference type="EMBL" id="OAQ31021.1"/>
    </source>
</evidence>
<keyword evidence="1" id="KW-1133">Transmembrane helix</keyword>
<keyword evidence="3" id="KW-1185">Reference proteome</keyword>
<evidence type="ECO:0000256" key="1">
    <source>
        <dbReference type="SAM" id="Phobius"/>
    </source>
</evidence>
<feature type="transmembrane region" description="Helical" evidence="1">
    <location>
        <begin position="36"/>
        <end position="55"/>
    </location>
</feature>
<reference evidence="2 3" key="1">
    <citation type="submission" date="2016-05" db="EMBL/GenBank/DDBJ databases">
        <title>Genome sequencing reveals origins of a unique bacterial endosymbiosis in the earliest lineages of terrestrial Fungi.</title>
        <authorList>
            <consortium name="DOE Joint Genome Institute"/>
            <person name="Uehling J."/>
            <person name="Gryganskyi A."/>
            <person name="Hameed K."/>
            <person name="Tschaplinski T."/>
            <person name="Misztal P."/>
            <person name="Wu S."/>
            <person name="Desiro A."/>
            <person name="Vande Pol N."/>
            <person name="Du Z.-Y."/>
            <person name="Zienkiewicz A."/>
            <person name="Zienkiewicz K."/>
            <person name="Morin E."/>
            <person name="Tisserant E."/>
            <person name="Splivallo R."/>
            <person name="Hainaut M."/>
            <person name="Henrissat B."/>
            <person name="Ohm R."/>
            <person name="Kuo A."/>
            <person name="Yan J."/>
            <person name="Lipzen A."/>
            <person name="Nolan M."/>
            <person name="Labutti K."/>
            <person name="Barry K."/>
            <person name="Goldstein A."/>
            <person name="Labbe J."/>
            <person name="Schadt C."/>
            <person name="Tuskan G."/>
            <person name="Grigoriev I."/>
            <person name="Martin F."/>
            <person name="Vilgalys R."/>
            <person name="Bonito G."/>
        </authorList>
    </citation>
    <scope>NUCLEOTIDE SEQUENCE [LARGE SCALE GENOMIC DNA]</scope>
    <source>
        <strain evidence="2 3">AG-77</strain>
    </source>
</reference>
<proteinExistence type="predicted"/>
<dbReference type="Proteomes" id="UP000078512">
    <property type="component" value="Unassembled WGS sequence"/>
</dbReference>
<protein>
    <submittedName>
        <fullName evidence="2">Uncharacterized protein</fullName>
    </submittedName>
</protein>
<feature type="transmembrane region" description="Helical" evidence="1">
    <location>
        <begin position="106"/>
        <end position="135"/>
    </location>
</feature>
<dbReference type="EMBL" id="KV442032">
    <property type="protein sequence ID" value="OAQ31021.1"/>
    <property type="molecule type" value="Genomic_DNA"/>
</dbReference>
<sequence length="212" mass="23043">MSTALSITRFLLILLSTVVAGCSIYLLARLQLGIRAETWTVWTPLIVSILSNILYSCSLNPKNRVSTARNTFALLLAAGWFVSPSYRIHQIVQLIGSPTGRTVSFLSVWSCGTIACALSMVMDIGGLLSGVLSLLEIGLADQASRGVITPASNKTSVFVLPGNQQQYIPLQQQQQPQQQQFGQQPYYQPAGAQSYYAQAQPPTAATTYPHTY</sequence>
<name>A0A197K2V0_9FUNG</name>
<dbReference type="OrthoDB" id="2341684at2759"/>
<evidence type="ECO:0000313" key="3">
    <source>
        <dbReference type="Proteomes" id="UP000078512"/>
    </source>
</evidence>
<organism evidence="2 3">
    <name type="scientific">Linnemannia elongata AG-77</name>
    <dbReference type="NCBI Taxonomy" id="1314771"/>
    <lineage>
        <taxon>Eukaryota</taxon>
        <taxon>Fungi</taxon>
        <taxon>Fungi incertae sedis</taxon>
        <taxon>Mucoromycota</taxon>
        <taxon>Mortierellomycotina</taxon>
        <taxon>Mortierellomycetes</taxon>
        <taxon>Mortierellales</taxon>
        <taxon>Mortierellaceae</taxon>
        <taxon>Linnemannia</taxon>
    </lineage>
</organism>
<dbReference type="AlphaFoldDB" id="A0A197K2V0"/>
<keyword evidence="1" id="KW-0812">Transmembrane</keyword>
<keyword evidence="1" id="KW-0472">Membrane</keyword>